<reference evidence="1 2" key="1">
    <citation type="journal article" date="2020" name="Syst. Appl. Microbiol.">
        <title>Arthrospiribacter ruber gen. nov., sp. nov., a novel bacterium isolated from Arthrospira cultures.</title>
        <authorList>
            <person name="Waleron M."/>
            <person name="Misztak A."/>
            <person name="Waleron M.M."/>
            <person name="Furmaniak M."/>
            <person name="Mrozik A."/>
            <person name="Waleron K."/>
        </authorList>
    </citation>
    <scope>NUCLEOTIDE SEQUENCE [LARGE SCALE GENOMIC DNA]</scope>
    <source>
        <strain evidence="1 2">DPMB0001</strain>
    </source>
</reference>
<dbReference type="AlphaFoldDB" id="A0A951IYH6"/>
<proteinExistence type="predicted"/>
<name>A0A951IYH6_9BACT</name>
<keyword evidence="2" id="KW-1185">Reference proteome</keyword>
<dbReference type="Pfam" id="PF20329">
    <property type="entry name" value="DUF6624"/>
    <property type="match status" value="1"/>
</dbReference>
<sequence>MKHLFFIIALAICASCSQQKEESSEYDTFDIEAFKASTDSIMQLDQDVRRKITTAIESGGQFDTTLMQEMERIDKSNQEWVTKHLQRHGWPKRSLVGDQASTAVFLVVQHAELPTIEAYYPQLQQLADGGEANAVHAAMMQDRMLMYQGKKQIYGTQASGMLREDGSWVIWPVESPDSINEKRKQVGFLESIEDYAAMMNAVYNPKEALPVDH</sequence>
<protein>
    <submittedName>
        <fullName evidence="1">Uncharacterized protein</fullName>
    </submittedName>
</protein>
<dbReference type="Proteomes" id="UP000727490">
    <property type="component" value="Unassembled WGS sequence"/>
</dbReference>
<organism evidence="1 2">
    <name type="scientific">Arthrospiribacter ruber</name>
    <dbReference type="NCBI Taxonomy" id="2487934"/>
    <lineage>
        <taxon>Bacteria</taxon>
        <taxon>Pseudomonadati</taxon>
        <taxon>Bacteroidota</taxon>
        <taxon>Cytophagia</taxon>
        <taxon>Cytophagales</taxon>
        <taxon>Cyclobacteriaceae</taxon>
        <taxon>Arthrospiribacter</taxon>
    </lineage>
</organism>
<gene>
    <name evidence="1" type="ORF">EGN73_08510</name>
</gene>
<evidence type="ECO:0000313" key="1">
    <source>
        <dbReference type="EMBL" id="MBW3467858.1"/>
    </source>
</evidence>
<accession>A0A951IYH6</accession>
<dbReference type="RefSeq" id="WP_219288299.1">
    <property type="nucleotide sequence ID" value="NZ_RPHB01000003.1"/>
</dbReference>
<evidence type="ECO:0000313" key="2">
    <source>
        <dbReference type="Proteomes" id="UP000727490"/>
    </source>
</evidence>
<comment type="caution">
    <text evidence="1">The sequence shown here is derived from an EMBL/GenBank/DDBJ whole genome shotgun (WGS) entry which is preliminary data.</text>
</comment>
<dbReference type="InterPro" id="IPR046732">
    <property type="entry name" value="DUF6624"/>
</dbReference>
<dbReference type="EMBL" id="RPHB01000003">
    <property type="protein sequence ID" value="MBW3467858.1"/>
    <property type="molecule type" value="Genomic_DNA"/>
</dbReference>